<feature type="domain" description="Tr-type G" evidence="11">
    <location>
        <begin position="201"/>
        <end position="431"/>
    </location>
</feature>
<dbReference type="Pfam" id="PF22594">
    <property type="entry name" value="GTP-eEF1A_C"/>
    <property type="match status" value="1"/>
</dbReference>
<dbReference type="InterPro" id="IPR000795">
    <property type="entry name" value="T_Tr_GTP-bd_dom"/>
</dbReference>
<reference evidence="13" key="1">
    <citation type="submission" date="2022-11" db="UniProtKB">
        <authorList>
            <consortium name="WormBaseParasite"/>
        </authorList>
    </citation>
    <scope>IDENTIFICATION</scope>
</reference>
<dbReference type="GO" id="GO:0005525">
    <property type="term" value="F:GTP binding"/>
    <property type="evidence" value="ECO:0007669"/>
    <property type="project" value="UniProtKB-KW"/>
</dbReference>
<dbReference type="Gene3D" id="3.40.50.300">
    <property type="entry name" value="P-loop containing nucleotide triphosphate hydrolases"/>
    <property type="match status" value="1"/>
</dbReference>
<evidence type="ECO:0000313" key="12">
    <source>
        <dbReference type="Proteomes" id="UP000887569"/>
    </source>
</evidence>
<keyword evidence="3" id="KW-0963">Cytoplasm</keyword>
<keyword evidence="7" id="KW-0648">Protein biosynthesis</keyword>
<dbReference type="PROSITE" id="PS51722">
    <property type="entry name" value="G_TR_2"/>
    <property type="match status" value="1"/>
</dbReference>
<dbReference type="PRINTS" id="PR00315">
    <property type="entry name" value="ELONGATNFCT"/>
</dbReference>
<feature type="compositionally biased region" description="Basic and acidic residues" evidence="10">
    <location>
        <begin position="120"/>
        <end position="138"/>
    </location>
</feature>
<feature type="region of interest" description="Disordered" evidence="10">
    <location>
        <begin position="87"/>
        <end position="176"/>
    </location>
</feature>
<proteinExistence type="inferred from homology"/>
<dbReference type="Gene3D" id="2.40.30.10">
    <property type="entry name" value="Translation factors"/>
    <property type="match status" value="2"/>
</dbReference>
<dbReference type="InterPro" id="IPR009001">
    <property type="entry name" value="Transl_elong_EF1A/Init_IF2_C"/>
</dbReference>
<evidence type="ECO:0000259" key="11">
    <source>
        <dbReference type="PROSITE" id="PS51722"/>
    </source>
</evidence>
<dbReference type="GO" id="GO:0005737">
    <property type="term" value="C:cytoplasm"/>
    <property type="evidence" value="ECO:0007669"/>
    <property type="project" value="UniProtKB-SubCell"/>
</dbReference>
<accession>A0A915AKR4</accession>
<dbReference type="InterPro" id="IPR027417">
    <property type="entry name" value="P-loop_NTPase"/>
</dbReference>
<sequence length="634" mass="69862">MSRHRNFRNMNYDDERDDDDGEEFHRYSLSMDDDVSMSPNTAKFMYQAQNTSRLSDFVMEEQLENDVVYDEHGSQFELEVDRLVPETKKSLHAQPSPSVTLITSRQRDRKAPTGANAKFSTEERRDQAPKKPAKEEQPRLLIPEVENLRLSEVSEKARGDSSVRPPTLTPNASSKKLSALAVAQATPTASPKVRHRTVHEKPLINLVIVGHVDAGKSTLMGHLLYQLGRVDERTMHKYKQESARTGKASFAFAWVLDDTQEERQRGVTMDIAKTVFETDHRRIVLLDAPGHKDFIPNMITGASQADAGLLVINATTGEFETGFDLGGQTREHAMLLRSLGVTELSVAVNKLDTVDWSQARYDEVCGVLRNFLRKQAGFPVVHFIPVSGLNGINLIVPPPDGHPLREWYNGPSLLQFIDGVSAPTRGEDRPLRAIINDVLKTTPNSVTVSVKVEAGHTECGEKVFIMPNADAATVKGVNMEDTNTSGAAICFAGDHAILTLSTTANFEPDSINSGQVLCRGGKECLIPAKRFVVRLVVFNIVVPIMKGTKAELFAHSLCEPCTVVRLRSALSKASGEVLKQKPRCLTRNMSGVVEIQTDRAISVESYAECKALGRITLRSGGQTIAAGIIEKVVE</sequence>
<evidence type="ECO:0000256" key="6">
    <source>
        <dbReference type="ARBA" id="ARBA00022801"/>
    </source>
</evidence>
<feature type="compositionally biased region" description="Basic and acidic residues" evidence="10">
    <location>
        <begin position="146"/>
        <end position="161"/>
    </location>
</feature>
<protein>
    <submittedName>
        <fullName evidence="13">Tr-type G domain-containing protein</fullName>
    </submittedName>
</protein>
<dbReference type="AlphaFoldDB" id="A0A915AKR4"/>
<evidence type="ECO:0000256" key="8">
    <source>
        <dbReference type="ARBA" id="ARBA00023134"/>
    </source>
</evidence>
<dbReference type="SUPFAM" id="SSF50447">
    <property type="entry name" value="Translation proteins"/>
    <property type="match status" value="1"/>
</dbReference>
<comment type="subcellular location">
    <subcellularLocation>
        <location evidence="1">Cytoplasm</location>
    </subcellularLocation>
</comment>
<evidence type="ECO:0000256" key="5">
    <source>
        <dbReference type="ARBA" id="ARBA00022741"/>
    </source>
</evidence>
<comment type="similarity">
    <text evidence="2">Belongs to the TRAFAC class translation factor GTPase superfamily. Classic translation factor GTPase family. EF-Tu/EF-1A subfamily.</text>
</comment>
<dbReference type="PANTHER" id="PTHR23115">
    <property type="entry name" value="TRANSLATION FACTOR"/>
    <property type="match status" value="1"/>
</dbReference>
<feature type="compositionally biased region" description="Polar residues" evidence="10">
    <location>
        <begin position="93"/>
        <end position="104"/>
    </location>
</feature>
<dbReference type="GO" id="GO:0006412">
    <property type="term" value="P:translation"/>
    <property type="evidence" value="ECO:0007669"/>
    <property type="project" value="UniProtKB-KW"/>
</dbReference>
<dbReference type="CDD" id="cd04093">
    <property type="entry name" value="HBS1_C_III"/>
    <property type="match status" value="1"/>
</dbReference>
<feature type="region of interest" description="Disordered" evidence="10">
    <location>
        <begin position="1"/>
        <end position="23"/>
    </location>
</feature>
<evidence type="ECO:0000256" key="2">
    <source>
        <dbReference type="ARBA" id="ARBA00007249"/>
    </source>
</evidence>
<feature type="compositionally biased region" description="Acidic residues" evidence="10">
    <location>
        <begin position="12"/>
        <end position="22"/>
    </location>
</feature>
<evidence type="ECO:0000256" key="1">
    <source>
        <dbReference type="ARBA" id="ARBA00004496"/>
    </source>
</evidence>
<name>A0A915AKR4_PARUN</name>
<dbReference type="WBParaSite" id="PgR009X_g046_t02">
    <property type="protein sequence ID" value="PgR009X_g046_t02"/>
    <property type="gene ID" value="PgR009X_g046"/>
</dbReference>
<keyword evidence="12" id="KW-1185">Reference proteome</keyword>
<dbReference type="FunFam" id="3.40.50.300:FF:000204">
    <property type="entry name" value="Translation elongation factor Tu"/>
    <property type="match status" value="1"/>
</dbReference>
<organism evidence="12 13">
    <name type="scientific">Parascaris univalens</name>
    <name type="common">Nematode worm</name>
    <dbReference type="NCBI Taxonomy" id="6257"/>
    <lineage>
        <taxon>Eukaryota</taxon>
        <taxon>Metazoa</taxon>
        <taxon>Ecdysozoa</taxon>
        <taxon>Nematoda</taxon>
        <taxon>Chromadorea</taxon>
        <taxon>Rhabditida</taxon>
        <taxon>Spirurina</taxon>
        <taxon>Ascaridomorpha</taxon>
        <taxon>Ascaridoidea</taxon>
        <taxon>Ascarididae</taxon>
        <taxon>Parascaris</taxon>
    </lineage>
</organism>
<keyword evidence="6" id="KW-0378">Hydrolase</keyword>
<evidence type="ECO:0000256" key="10">
    <source>
        <dbReference type="SAM" id="MobiDB-lite"/>
    </source>
</evidence>
<dbReference type="CDD" id="cd01883">
    <property type="entry name" value="EF1_alpha"/>
    <property type="match status" value="1"/>
</dbReference>
<dbReference type="Pfam" id="PF00009">
    <property type="entry name" value="GTP_EFTU"/>
    <property type="match status" value="1"/>
</dbReference>
<keyword evidence="4" id="KW-0597">Phosphoprotein</keyword>
<evidence type="ECO:0000256" key="3">
    <source>
        <dbReference type="ARBA" id="ARBA00022490"/>
    </source>
</evidence>
<dbReference type="InterPro" id="IPR009000">
    <property type="entry name" value="Transl_B-barrel_sf"/>
</dbReference>
<keyword evidence="8" id="KW-0342">GTP-binding</keyword>
<comment type="catalytic activity">
    <reaction evidence="9">
        <text>GTP + H2O = GDP + phosphate + H(+)</text>
        <dbReference type="Rhea" id="RHEA:19669"/>
        <dbReference type="ChEBI" id="CHEBI:15377"/>
        <dbReference type="ChEBI" id="CHEBI:15378"/>
        <dbReference type="ChEBI" id="CHEBI:37565"/>
        <dbReference type="ChEBI" id="CHEBI:43474"/>
        <dbReference type="ChEBI" id="CHEBI:58189"/>
    </reaction>
    <physiologicalReaction direction="left-to-right" evidence="9">
        <dbReference type="Rhea" id="RHEA:19670"/>
    </physiologicalReaction>
</comment>
<evidence type="ECO:0000313" key="13">
    <source>
        <dbReference type="WBParaSite" id="PgR009X_g046_t02"/>
    </source>
</evidence>
<dbReference type="FunFam" id="2.40.30.10:FF:000121">
    <property type="entry name" value="Translation elongation factor Tu"/>
    <property type="match status" value="1"/>
</dbReference>
<dbReference type="InterPro" id="IPR054696">
    <property type="entry name" value="GTP-eEF1A_C"/>
</dbReference>
<evidence type="ECO:0000256" key="9">
    <source>
        <dbReference type="ARBA" id="ARBA00049117"/>
    </source>
</evidence>
<dbReference type="GO" id="GO:0003924">
    <property type="term" value="F:GTPase activity"/>
    <property type="evidence" value="ECO:0007669"/>
    <property type="project" value="InterPro"/>
</dbReference>
<evidence type="ECO:0000256" key="4">
    <source>
        <dbReference type="ARBA" id="ARBA00022553"/>
    </source>
</evidence>
<dbReference type="SUPFAM" id="SSF52540">
    <property type="entry name" value="P-loop containing nucleoside triphosphate hydrolases"/>
    <property type="match status" value="1"/>
</dbReference>
<dbReference type="Proteomes" id="UP000887569">
    <property type="component" value="Unplaced"/>
</dbReference>
<keyword evidence="5" id="KW-0547">Nucleotide-binding</keyword>
<dbReference type="SUPFAM" id="SSF50465">
    <property type="entry name" value="EF-Tu/eEF-1alpha/eIF2-gamma C-terminal domain"/>
    <property type="match status" value="1"/>
</dbReference>
<evidence type="ECO:0000256" key="7">
    <source>
        <dbReference type="ARBA" id="ARBA00022917"/>
    </source>
</evidence>
<dbReference type="InterPro" id="IPR050100">
    <property type="entry name" value="TRAFAC_GTPase_members"/>
</dbReference>